<dbReference type="InterPro" id="IPR001633">
    <property type="entry name" value="EAL_dom"/>
</dbReference>
<dbReference type="InterPro" id="IPR035965">
    <property type="entry name" value="PAS-like_dom_sf"/>
</dbReference>
<dbReference type="SUPFAM" id="SSF55785">
    <property type="entry name" value="PYP-like sensor domain (PAS domain)"/>
    <property type="match status" value="2"/>
</dbReference>
<feature type="domain" description="PAC" evidence="3">
    <location>
        <begin position="243"/>
        <end position="296"/>
    </location>
</feature>
<dbReference type="InterPro" id="IPR001610">
    <property type="entry name" value="PAC"/>
</dbReference>
<dbReference type="EMBL" id="FMVW01000001">
    <property type="protein sequence ID" value="SCZ22718.1"/>
    <property type="molecule type" value="Genomic_DNA"/>
</dbReference>
<dbReference type="PANTHER" id="PTHR44757:SF2">
    <property type="entry name" value="BIOFILM ARCHITECTURE MAINTENANCE PROTEIN MBAA"/>
    <property type="match status" value="1"/>
</dbReference>
<feature type="domain" description="GGDEF" evidence="5">
    <location>
        <begin position="324"/>
        <end position="457"/>
    </location>
</feature>
<dbReference type="Gene3D" id="3.30.70.270">
    <property type="match status" value="1"/>
</dbReference>
<dbReference type="PROSITE" id="PS50887">
    <property type="entry name" value="GGDEF"/>
    <property type="match status" value="1"/>
</dbReference>
<protein>
    <submittedName>
        <fullName evidence="6">PAS domain S-box-containing protein/diguanylate cyclase (GGDEF) domain-containing protein</fullName>
    </submittedName>
</protein>
<dbReference type="CDD" id="cd01949">
    <property type="entry name" value="GGDEF"/>
    <property type="match status" value="1"/>
</dbReference>
<evidence type="ECO:0000313" key="6">
    <source>
        <dbReference type="EMBL" id="SCZ22718.1"/>
    </source>
</evidence>
<dbReference type="PROSITE" id="PS50112">
    <property type="entry name" value="PAS"/>
    <property type="match status" value="1"/>
</dbReference>
<evidence type="ECO:0000259" key="5">
    <source>
        <dbReference type="PROSITE" id="PS50887"/>
    </source>
</evidence>
<dbReference type="InterPro" id="IPR000160">
    <property type="entry name" value="GGDEF_dom"/>
</dbReference>
<evidence type="ECO:0000259" key="2">
    <source>
        <dbReference type="PROSITE" id="PS50112"/>
    </source>
</evidence>
<dbReference type="Gene3D" id="3.20.20.450">
    <property type="entry name" value="EAL domain"/>
    <property type="match status" value="1"/>
</dbReference>
<feature type="domain" description="PAS" evidence="2">
    <location>
        <begin position="168"/>
        <end position="238"/>
    </location>
</feature>
<dbReference type="SMART" id="SM00091">
    <property type="entry name" value="PAS"/>
    <property type="match status" value="1"/>
</dbReference>
<dbReference type="NCBIfam" id="TIGR00254">
    <property type="entry name" value="GGDEF"/>
    <property type="match status" value="1"/>
</dbReference>
<evidence type="ECO:0000256" key="1">
    <source>
        <dbReference type="SAM" id="MobiDB-lite"/>
    </source>
</evidence>
<evidence type="ECO:0000313" key="7">
    <source>
        <dbReference type="Proteomes" id="UP000199347"/>
    </source>
</evidence>
<dbReference type="InterPro" id="IPR035919">
    <property type="entry name" value="EAL_sf"/>
</dbReference>
<accession>A0A1G5MDY4</accession>
<dbReference type="PROSITE" id="PS50883">
    <property type="entry name" value="EAL"/>
    <property type="match status" value="1"/>
</dbReference>
<dbReference type="Proteomes" id="UP000199347">
    <property type="component" value="Unassembled WGS sequence"/>
</dbReference>
<dbReference type="PANTHER" id="PTHR44757">
    <property type="entry name" value="DIGUANYLATE CYCLASE DGCP"/>
    <property type="match status" value="1"/>
</dbReference>
<evidence type="ECO:0000259" key="3">
    <source>
        <dbReference type="PROSITE" id="PS50113"/>
    </source>
</evidence>
<dbReference type="InterPro" id="IPR000700">
    <property type="entry name" value="PAS-assoc_C"/>
</dbReference>
<evidence type="ECO:0000259" key="4">
    <source>
        <dbReference type="PROSITE" id="PS50883"/>
    </source>
</evidence>
<feature type="domain" description="PAC" evidence="3">
    <location>
        <begin position="115"/>
        <end position="167"/>
    </location>
</feature>
<dbReference type="CDD" id="cd01948">
    <property type="entry name" value="EAL"/>
    <property type="match status" value="1"/>
</dbReference>
<dbReference type="Pfam" id="PF08447">
    <property type="entry name" value="PAS_3"/>
    <property type="match status" value="2"/>
</dbReference>
<dbReference type="Pfam" id="PF00990">
    <property type="entry name" value="GGDEF"/>
    <property type="match status" value="1"/>
</dbReference>
<dbReference type="OrthoDB" id="9814202at2"/>
<gene>
    <name evidence="6" type="ORF">SAMN03080610_00449</name>
</gene>
<dbReference type="NCBIfam" id="TIGR00229">
    <property type="entry name" value="sensory_box"/>
    <property type="match status" value="2"/>
</dbReference>
<dbReference type="SUPFAM" id="SSF55073">
    <property type="entry name" value="Nucleotide cyclase"/>
    <property type="match status" value="1"/>
</dbReference>
<dbReference type="Pfam" id="PF00563">
    <property type="entry name" value="EAL"/>
    <property type="match status" value="1"/>
</dbReference>
<dbReference type="Gene3D" id="3.30.450.20">
    <property type="entry name" value="PAS domain"/>
    <property type="match status" value="2"/>
</dbReference>
<dbReference type="InterPro" id="IPR043128">
    <property type="entry name" value="Rev_trsase/Diguanyl_cyclase"/>
</dbReference>
<keyword evidence="7" id="KW-1185">Reference proteome</keyword>
<reference evidence="6 7" key="1">
    <citation type="submission" date="2016-10" db="EMBL/GenBank/DDBJ databases">
        <authorList>
            <person name="de Groot N.N."/>
        </authorList>
    </citation>
    <scope>NUCLEOTIDE SEQUENCE [LARGE SCALE GENOMIC DNA]</scope>
    <source>
        <strain evidence="6 7">DSM 2698</strain>
    </source>
</reference>
<dbReference type="InterPro" id="IPR029787">
    <property type="entry name" value="Nucleotide_cyclase"/>
</dbReference>
<dbReference type="AlphaFoldDB" id="A0A1G5MDY4"/>
<sequence length="724" mass="80416">MGASQQRPSPVHLLVNLAKNKLNKARERQAGTVSATSSEMQRYSPEESARAVAETGALLIWRAAPDGTPLAALADTRQIEVPRSLPFACVALVHPDDREPMLAQWHRCLAEVHPFDMHYRLRQADGSYRWTRGRGIPLSAPEGGVQEWVGTVSDIHEHVTMEAALSLSEGRLRLALESTGLGIWEYDVATGVTWLSKTAAQLLQRPGLRLTRKERYAVLHPDDRQALMVLFRDAVARRTQERFETEFRIRRGNPAETIWATCSARLVFRANGTLSRIIGTLGDITERRWQQETLFRLAHYDHLTGLPNRRRLTQLFKEHGAHATSMGFLIVDIDNFKDTNDRFGHAIGDEVLRAVARRLRDVIPDEAPIARLGSDEFGVLLPGLDHNGQALAIAQQIHEAFAFPFPAPERSVHLSAGIGIAFAKEHRDGVGTVLVEADLAVAEAKRAGPGETAFFAPALRERLHRRQQLCDEFERALKEDEFDLFYQPQVALQDGNIIGAEALLRWRHPDRGLLEPKDFLTILAQSRWARPTGDWVLRRACLDAAKLAAQGEPLRVAVNLFSAQLQSGALDRTIERCLAESGLPAHLLEIEITEHVILSNDEATLARLDRITELGCSLAFDDYGTGYASLSMLTRYPVTRLKIEQSFITSVCADDTHAAIVEAILSLAKSLGLGVTAEGVETSEQAQWLKTHGCPEGQGRLFGMAMPLLDLHGRVLGWPGRQRP</sequence>
<dbReference type="PROSITE" id="PS50113">
    <property type="entry name" value="PAC"/>
    <property type="match status" value="2"/>
</dbReference>
<organism evidence="6 7">
    <name type="scientific">Afifella marina DSM 2698</name>
    <dbReference type="NCBI Taxonomy" id="1120955"/>
    <lineage>
        <taxon>Bacteria</taxon>
        <taxon>Pseudomonadati</taxon>
        <taxon>Pseudomonadota</taxon>
        <taxon>Alphaproteobacteria</taxon>
        <taxon>Hyphomicrobiales</taxon>
        <taxon>Afifellaceae</taxon>
        <taxon>Afifella</taxon>
    </lineage>
</organism>
<proteinExistence type="predicted"/>
<dbReference type="InterPro" id="IPR013655">
    <property type="entry name" value="PAS_fold_3"/>
</dbReference>
<dbReference type="InterPro" id="IPR052155">
    <property type="entry name" value="Biofilm_reg_signaling"/>
</dbReference>
<dbReference type="SUPFAM" id="SSF141868">
    <property type="entry name" value="EAL domain-like"/>
    <property type="match status" value="1"/>
</dbReference>
<dbReference type="SMART" id="SM00052">
    <property type="entry name" value="EAL"/>
    <property type="match status" value="1"/>
</dbReference>
<feature type="region of interest" description="Disordered" evidence="1">
    <location>
        <begin position="25"/>
        <end position="44"/>
    </location>
</feature>
<dbReference type="SMART" id="SM00086">
    <property type="entry name" value="PAC"/>
    <property type="match status" value="2"/>
</dbReference>
<feature type="compositionally biased region" description="Polar residues" evidence="1">
    <location>
        <begin position="31"/>
        <end position="41"/>
    </location>
</feature>
<name>A0A1G5MDY4_AFIMA</name>
<dbReference type="SMART" id="SM00267">
    <property type="entry name" value="GGDEF"/>
    <property type="match status" value="1"/>
</dbReference>
<dbReference type="STRING" id="1120955.SAMN03080610_00449"/>
<dbReference type="CDD" id="cd00130">
    <property type="entry name" value="PAS"/>
    <property type="match status" value="2"/>
</dbReference>
<dbReference type="InterPro" id="IPR000014">
    <property type="entry name" value="PAS"/>
</dbReference>
<feature type="domain" description="EAL" evidence="4">
    <location>
        <begin position="466"/>
        <end position="719"/>
    </location>
</feature>